<evidence type="ECO:0000313" key="2">
    <source>
        <dbReference type="Proteomes" id="UP000662572"/>
    </source>
</evidence>
<protein>
    <submittedName>
        <fullName evidence="1">Uncharacterized protein</fullName>
    </submittedName>
</protein>
<name>A0A918PZA0_9CAUL</name>
<reference evidence="1" key="2">
    <citation type="submission" date="2020-09" db="EMBL/GenBank/DDBJ databases">
        <authorList>
            <person name="Sun Q."/>
            <person name="Kim S."/>
        </authorList>
    </citation>
    <scope>NUCLEOTIDE SEQUENCE</scope>
    <source>
        <strain evidence="1">KCTC 32296</strain>
    </source>
</reference>
<keyword evidence="2" id="KW-1185">Reference proteome</keyword>
<evidence type="ECO:0000313" key="1">
    <source>
        <dbReference type="EMBL" id="GGZ28196.1"/>
    </source>
</evidence>
<gene>
    <name evidence="1" type="ORF">GCM10011273_12470</name>
</gene>
<dbReference type="EMBL" id="BMZB01000001">
    <property type="protein sequence ID" value="GGZ28196.1"/>
    <property type="molecule type" value="Genomic_DNA"/>
</dbReference>
<organism evidence="1 2">
    <name type="scientific">Asticcacaulis endophyticus</name>
    <dbReference type="NCBI Taxonomy" id="1395890"/>
    <lineage>
        <taxon>Bacteria</taxon>
        <taxon>Pseudomonadati</taxon>
        <taxon>Pseudomonadota</taxon>
        <taxon>Alphaproteobacteria</taxon>
        <taxon>Caulobacterales</taxon>
        <taxon>Caulobacteraceae</taxon>
        <taxon>Asticcacaulis</taxon>
    </lineage>
</organism>
<reference evidence="1" key="1">
    <citation type="journal article" date="2014" name="Int. J. Syst. Evol. Microbiol.">
        <title>Complete genome sequence of Corynebacterium casei LMG S-19264T (=DSM 44701T), isolated from a smear-ripened cheese.</title>
        <authorList>
            <consortium name="US DOE Joint Genome Institute (JGI-PGF)"/>
            <person name="Walter F."/>
            <person name="Albersmeier A."/>
            <person name="Kalinowski J."/>
            <person name="Ruckert C."/>
        </authorList>
    </citation>
    <scope>NUCLEOTIDE SEQUENCE</scope>
    <source>
        <strain evidence="1">KCTC 32296</strain>
    </source>
</reference>
<accession>A0A918PZA0</accession>
<dbReference type="AlphaFoldDB" id="A0A918PZA0"/>
<comment type="caution">
    <text evidence="1">The sequence shown here is derived from an EMBL/GenBank/DDBJ whole genome shotgun (WGS) entry which is preliminary data.</text>
</comment>
<sequence>MGEGMVARFLTFTALASVLMLGACDKPQPAKPAVPDDALPATVPIRIDDSYMQSEMRAPRSSVADLPPQAAKFITALNSDDEKLILGYQSFEDMYSEKGKLNQVERDHIRKGLRPLLASGAIAMKEIDRADHEFTVLFYKAEHADQMEDETFLKQHYLNAYFACRFDDSSGSWKLAPPAVCFSETDGPYG</sequence>
<dbReference type="Proteomes" id="UP000662572">
    <property type="component" value="Unassembled WGS sequence"/>
</dbReference>
<proteinExistence type="predicted"/>